<evidence type="ECO:0000313" key="4">
    <source>
        <dbReference type="Proteomes" id="UP000007151"/>
    </source>
</evidence>
<dbReference type="AlphaFoldDB" id="A0A212ETW0"/>
<organism evidence="3 4">
    <name type="scientific">Danaus plexippus plexippus</name>
    <dbReference type="NCBI Taxonomy" id="278856"/>
    <lineage>
        <taxon>Eukaryota</taxon>
        <taxon>Metazoa</taxon>
        <taxon>Ecdysozoa</taxon>
        <taxon>Arthropoda</taxon>
        <taxon>Hexapoda</taxon>
        <taxon>Insecta</taxon>
        <taxon>Pterygota</taxon>
        <taxon>Neoptera</taxon>
        <taxon>Endopterygota</taxon>
        <taxon>Lepidoptera</taxon>
        <taxon>Glossata</taxon>
        <taxon>Ditrysia</taxon>
        <taxon>Papilionoidea</taxon>
        <taxon>Nymphalidae</taxon>
        <taxon>Danainae</taxon>
        <taxon>Danaini</taxon>
        <taxon>Danaina</taxon>
        <taxon>Danaus</taxon>
        <taxon>Danaus</taxon>
    </lineage>
</organism>
<keyword evidence="3" id="KW-0346">Stress response</keyword>
<feature type="domain" description="SHSP" evidence="2">
    <location>
        <begin position="56"/>
        <end position="152"/>
    </location>
</feature>
<dbReference type="EMBL" id="AGBW02012528">
    <property type="protein sequence ID" value="OWR44935.1"/>
    <property type="molecule type" value="Genomic_DNA"/>
</dbReference>
<name>A0A212ETW0_DANPL</name>
<dbReference type="InParanoid" id="A0A212ETW0"/>
<dbReference type="Gene3D" id="2.60.40.790">
    <property type="match status" value="1"/>
</dbReference>
<reference evidence="3 4" key="1">
    <citation type="journal article" date="2011" name="Cell">
        <title>The monarch butterfly genome yields insights into long-distance migration.</title>
        <authorList>
            <person name="Zhan S."/>
            <person name="Merlin C."/>
            <person name="Boore J.L."/>
            <person name="Reppert S.M."/>
        </authorList>
    </citation>
    <scope>NUCLEOTIDE SEQUENCE [LARGE SCALE GENOMIC DNA]</scope>
    <source>
        <strain evidence="3">F-2</strain>
    </source>
</reference>
<comment type="caution">
    <text evidence="3">The sequence shown here is derived from an EMBL/GenBank/DDBJ whole genome shotgun (WGS) entry which is preliminary data.</text>
</comment>
<keyword evidence="4" id="KW-1185">Reference proteome</keyword>
<evidence type="ECO:0000259" key="2">
    <source>
        <dbReference type="PROSITE" id="PS01031"/>
    </source>
</evidence>
<dbReference type="InterPro" id="IPR002068">
    <property type="entry name" value="A-crystallin/Hsp20_dom"/>
</dbReference>
<protein>
    <submittedName>
        <fullName evidence="3">Heat shock protein 25.4</fullName>
    </submittedName>
</protein>
<gene>
    <name evidence="3" type="ORF">KGM_203424</name>
</gene>
<dbReference type="InterPro" id="IPR008978">
    <property type="entry name" value="HSP20-like_chaperone"/>
</dbReference>
<dbReference type="Proteomes" id="UP000007151">
    <property type="component" value="Unassembled WGS sequence"/>
</dbReference>
<dbReference type="KEGG" id="dpl:KGM_203424"/>
<evidence type="ECO:0000313" key="3">
    <source>
        <dbReference type="EMBL" id="OWR44935.1"/>
    </source>
</evidence>
<proteinExistence type="inferred from homology"/>
<dbReference type="SUPFAM" id="SSF49764">
    <property type="entry name" value="HSP20-like chaperones"/>
    <property type="match status" value="1"/>
</dbReference>
<sequence>MLCVVAWSASGVRHGLWHNTRPDQYYNDDYNFDTGIDNFWHNFNKRMDNFDNDMDNIATGLRQQTRADVVGDQYWVSIEMPGFNTEDILVKSKKGLLVVEAVHQGDGQPLNQYQHISDLPDFVDEHGSWSYKYGILRVVYPLKRRAPTDVTI</sequence>
<evidence type="ECO:0000256" key="1">
    <source>
        <dbReference type="PROSITE-ProRule" id="PRU00285"/>
    </source>
</evidence>
<comment type="similarity">
    <text evidence="1">Belongs to the small heat shock protein (HSP20) family.</text>
</comment>
<accession>A0A212ETW0</accession>
<dbReference type="PROSITE" id="PS01031">
    <property type="entry name" value="SHSP"/>
    <property type="match status" value="1"/>
</dbReference>
<dbReference type="CDD" id="cd00298">
    <property type="entry name" value="ACD_sHsps_p23-like"/>
    <property type="match status" value="1"/>
</dbReference>